<dbReference type="EMBL" id="LODT01000035">
    <property type="protein sequence ID" value="KYQ91053.1"/>
    <property type="molecule type" value="Genomic_DNA"/>
</dbReference>
<evidence type="ECO:0000313" key="3">
    <source>
        <dbReference type="Proteomes" id="UP000076078"/>
    </source>
</evidence>
<reference evidence="2 3" key="1">
    <citation type="submission" date="2015-12" db="EMBL/GenBank/DDBJ databases">
        <title>Dictyostelia acquired genes for synthesis and detection of signals that induce cell-type specialization by lateral gene transfer from prokaryotes.</title>
        <authorList>
            <person name="Gloeckner G."/>
            <person name="Schaap P."/>
        </authorList>
    </citation>
    <scope>NUCLEOTIDE SEQUENCE [LARGE SCALE GENOMIC DNA]</scope>
    <source>
        <strain evidence="2 3">TK</strain>
    </source>
</reference>
<feature type="region of interest" description="Disordered" evidence="1">
    <location>
        <begin position="69"/>
        <end position="90"/>
    </location>
</feature>
<feature type="compositionally biased region" description="Polar residues" evidence="1">
    <location>
        <begin position="115"/>
        <end position="128"/>
    </location>
</feature>
<dbReference type="OMA" id="AKFENYM"/>
<comment type="caution">
    <text evidence="2">The sequence shown here is derived from an EMBL/GenBank/DDBJ whole genome shotgun (WGS) entry which is preliminary data.</text>
</comment>
<dbReference type="Proteomes" id="UP000076078">
    <property type="component" value="Unassembled WGS sequence"/>
</dbReference>
<dbReference type="InParanoid" id="A0A151ZAT2"/>
<gene>
    <name evidence="2" type="ORF">DLAC_07955</name>
</gene>
<evidence type="ECO:0000256" key="1">
    <source>
        <dbReference type="SAM" id="MobiDB-lite"/>
    </source>
</evidence>
<name>A0A151ZAT2_TIELA</name>
<protein>
    <submittedName>
        <fullName evidence="2">Uncharacterized protein</fullName>
    </submittedName>
</protein>
<accession>A0A151ZAT2</accession>
<dbReference type="AlphaFoldDB" id="A0A151ZAT2"/>
<proteinExistence type="predicted"/>
<keyword evidence="3" id="KW-1185">Reference proteome</keyword>
<feature type="region of interest" description="Disordered" evidence="1">
    <location>
        <begin position="108"/>
        <end position="177"/>
    </location>
</feature>
<organism evidence="2 3">
    <name type="scientific">Tieghemostelium lacteum</name>
    <name type="common">Slime mold</name>
    <name type="synonym">Dictyostelium lacteum</name>
    <dbReference type="NCBI Taxonomy" id="361077"/>
    <lineage>
        <taxon>Eukaryota</taxon>
        <taxon>Amoebozoa</taxon>
        <taxon>Evosea</taxon>
        <taxon>Eumycetozoa</taxon>
        <taxon>Dictyostelia</taxon>
        <taxon>Dictyosteliales</taxon>
        <taxon>Raperosteliaceae</taxon>
        <taxon>Tieghemostelium</taxon>
    </lineage>
</organism>
<evidence type="ECO:0000313" key="2">
    <source>
        <dbReference type="EMBL" id="KYQ91053.1"/>
    </source>
</evidence>
<dbReference type="FunCoup" id="A0A151ZAT2">
    <property type="interactions" value="371"/>
</dbReference>
<sequence length="177" mass="20577">MSKRKGLGGSSLEFQKVVPKFLQTLKQHEVKIDDKFKQEYLEKDDQDDQEDQLHKDAVERALKEENDLLLKEKEKEQQVQEEFNKEKEKRIHEDLILEQEAQAKGIERKILFKNPHNNVTTSSSTPSASIKRVSSKSLQKTTHDIKKSFQQSPKDQLKSKKKPTTASKLSFDIEDVE</sequence>